<accession>A0ABR8GVE7</accession>
<keyword evidence="3" id="KW-1185">Reference proteome</keyword>
<proteinExistence type="predicted"/>
<dbReference type="EMBL" id="JACJTA010000054">
    <property type="protein sequence ID" value="MBD2607036.1"/>
    <property type="molecule type" value="Genomic_DNA"/>
</dbReference>
<organism evidence="2 3">
    <name type="scientific">Scytonema hofmannii FACHB-248</name>
    <dbReference type="NCBI Taxonomy" id="1842502"/>
    <lineage>
        <taxon>Bacteria</taxon>
        <taxon>Bacillati</taxon>
        <taxon>Cyanobacteriota</taxon>
        <taxon>Cyanophyceae</taxon>
        <taxon>Nostocales</taxon>
        <taxon>Scytonemataceae</taxon>
        <taxon>Scytonema</taxon>
    </lineage>
</organism>
<name>A0ABR8GVE7_9CYAN</name>
<evidence type="ECO:0000313" key="3">
    <source>
        <dbReference type="Proteomes" id="UP000660380"/>
    </source>
</evidence>
<feature type="region of interest" description="Disordered" evidence="1">
    <location>
        <begin position="1"/>
        <end position="22"/>
    </location>
</feature>
<dbReference type="RefSeq" id="WP_144238152.1">
    <property type="nucleotide sequence ID" value="NZ_JACJTA010000054.1"/>
</dbReference>
<reference evidence="2 3" key="1">
    <citation type="journal article" date="2020" name="ISME J.">
        <title>Comparative genomics reveals insights into cyanobacterial evolution and habitat adaptation.</title>
        <authorList>
            <person name="Chen M.Y."/>
            <person name="Teng W.K."/>
            <person name="Zhao L."/>
            <person name="Hu C.X."/>
            <person name="Zhou Y.K."/>
            <person name="Han B.P."/>
            <person name="Song L.R."/>
            <person name="Shu W.S."/>
        </authorList>
    </citation>
    <scope>NUCLEOTIDE SEQUENCE [LARGE SCALE GENOMIC DNA]</scope>
    <source>
        <strain evidence="2 3">FACHB-248</strain>
    </source>
</reference>
<protein>
    <submittedName>
        <fullName evidence="2">Uncharacterized protein</fullName>
    </submittedName>
</protein>
<evidence type="ECO:0000256" key="1">
    <source>
        <dbReference type="SAM" id="MobiDB-lite"/>
    </source>
</evidence>
<evidence type="ECO:0000313" key="2">
    <source>
        <dbReference type="EMBL" id="MBD2607036.1"/>
    </source>
</evidence>
<dbReference type="Proteomes" id="UP000660380">
    <property type="component" value="Unassembled WGS sequence"/>
</dbReference>
<sequence>MQLSKSDGSCNKAGNEGRVTPNAFPIAVTPRYARKFPATPLRHEGRSPRLTWGAVVVWH</sequence>
<comment type="caution">
    <text evidence="2">The sequence shown here is derived from an EMBL/GenBank/DDBJ whole genome shotgun (WGS) entry which is preliminary data.</text>
</comment>
<gene>
    <name evidence="2" type="ORF">H6G81_21520</name>
</gene>